<protein>
    <recommendedName>
        <fullName evidence="10 14">6-phosphogluconate dehydrogenase, decarboxylating</fullName>
        <ecNumber evidence="10 14">1.1.1.44</ecNumber>
    </recommendedName>
</protein>
<evidence type="ECO:0000256" key="5">
    <source>
        <dbReference type="ARBA" id="ARBA00022857"/>
    </source>
</evidence>
<dbReference type="PIRSF" id="PIRSF000109">
    <property type="entry name" value="6PGD"/>
    <property type="match status" value="1"/>
</dbReference>
<keyword evidence="5 10" id="KW-0521">NADP</keyword>
<dbReference type="AlphaFoldDB" id="A0A318S1X0"/>
<dbReference type="PRINTS" id="PR00076">
    <property type="entry name" value="6PGDHDRGNASE"/>
</dbReference>
<dbReference type="SMART" id="SM01350">
    <property type="entry name" value="6PGD"/>
    <property type="match status" value="1"/>
</dbReference>
<evidence type="ECO:0000256" key="9">
    <source>
        <dbReference type="ARBA" id="ARBA00048640"/>
    </source>
</evidence>
<evidence type="ECO:0000256" key="10">
    <source>
        <dbReference type="PIRNR" id="PIRNR000109"/>
    </source>
</evidence>
<dbReference type="Pfam" id="PF03446">
    <property type="entry name" value="NAD_binding_2"/>
    <property type="match status" value="1"/>
</dbReference>
<dbReference type="Proteomes" id="UP000248326">
    <property type="component" value="Unassembled WGS sequence"/>
</dbReference>
<comment type="similarity">
    <text evidence="3 10 14">Belongs to the 6-phosphogluconate dehydrogenase family.</text>
</comment>
<reference evidence="16 17" key="1">
    <citation type="submission" date="2018-06" db="EMBL/GenBank/DDBJ databases">
        <title>Genomic Encyclopedia of Type Strains, Phase IV (KMG-IV): sequencing the most valuable type-strain genomes for metagenomic binning, comparative biology and taxonomic classification.</title>
        <authorList>
            <person name="Goeker M."/>
        </authorList>
    </citation>
    <scope>NUCLEOTIDE SEQUENCE [LARGE SCALE GENOMIC DNA]</scope>
    <source>
        <strain evidence="16 17">DSM 18048</strain>
    </source>
</reference>
<dbReference type="RefSeq" id="WP_110888773.1">
    <property type="nucleotide sequence ID" value="NZ_QJSX01000025.1"/>
</dbReference>
<keyword evidence="17" id="KW-1185">Reference proteome</keyword>
<proteinExistence type="inferred from homology"/>
<feature type="binding site" evidence="13">
    <location>
        <begin position="42"/>
        <end position="44"/>
    </location>
    <ligand>
        <name>NADP(+)</name>
        <dbReference type="ChEBI" id="CHEBI:58349"/>
    </ligand>
</feature>
<comment type="subunit">
    <text evidence="4 10">Homodimer.</text>
</comment>
<keyword evidence="7 14" id="KW-0311">Gluconate utilization</keyword>
<feature type="binding site" evidence="13">
    <location>
        <position position="112"/>
    </location>
    <ligand>
        <name>NADP(+)</name>
        <dbReference type="ChEBI" id="CHEBI:58349"/>
    </ligand>
</feature>
<dbReference type="InterPro" id="IPR006183">
    <property type="entry name" value="Pgluconate_DH"/>
</dbReference>
<dbReference type="FunFam" id="1.10.1040.10:FF:000002">
    <property type="entry name" value="6-phosphogluconate dehydrogenase, decarboxylating"/>
    <property type="match status" value="1"/>
</dbReference>
<dbReference type="SUPFAM" id="SSF48179">
    <property type="entry name" value="6-phosphogluconate dehydrogenase C-terminal domain-like"/>
    <property type="match status" value="1"/>
</dbReference>
<evidence type="ECO:0000259" key="15">
    <source>
        <dbReference type="SMART" id="SM01350"/>
    </source>
</evidence>
<dbReference type="Pfam" id="PF00393">
    <property type="entry name" value="6PGD"/>
    <property type="match status" value="1"/>
</dbReference>
<evidence type="ECO:0000256" key="1">
    <source>
        <dbReference type="ARBA" id="ARBA00002526"/>
    </source>
</evidence>
<feature type="binding site" description="in other chain" evidence="12">
    <location>
        <position position="201"/>
    </location>
    <ligand>
        <name>substrate</name>
        <note>ligand shared between dimeric partners</note>
    </ligand>
</feature>
<gene>
    <name evidence="16" type="ORF">DES52_12534</name>
</gene>
<dbReference type="GO" id="GO:0006098">
    <property type="term" value="P:pentose-phosphate shunt"/>
    <property type="evidence" value="ECO:0007669"/>
    <property type="project" value="UniProtKB-UniPathway"/>
</dbReference>
<evidence type="ECO:0000256" key="14">
    <source>
        <dbReference type="RuleBase" id="RU000485"/>
    </source>
</evidence>
<name>A0A318S1X0_9DEIO</name>
<dbReference type="GO" id="GO:0019521">
    <property type="term" value="P:D-gluconate metabolic process"/>
    <property type="evidence" value="ECO:0007669"/>
    <property type="project" value="UniProtKB-KW"/>
</dbReference>
<dbReference type="UniPathway" id="UPA00115">
    <property type="reaction ID" value="UER00410"/>
</dbReference>
<dbReference type="EMBL" id="QJSX01000025">
    <property type="protein sequence ID" value="PYE49015.1"/>
    <property type="molecule type" value="Genomic_DNA"/>
</dbReference>
<dbReference type="GO" id="GO:0050661">
    <property type="term" value="F:NADP binding"/>
    <property type="evidence" value="ECO:0007669"/>
    <property type="project" value="InterPro"/>
</dbReference>
<evidence type="ECO:0000256" key="13">
    <source>
        <dbReference type="PIRSR" id="PIRSR000109-3"/>
    </source>
</evidence>
<evidence type="ECO:0000256" key="7">
    <source>
        <dbReference type="ARBA" id="ARBA00023064"/>
    </source>
</evidence>
<dbReference type="PROSITE" id="PS00461">
    <property type="entry name" value="6PGD"/>
    <property type="match status" value="1"/>
</dbReference>
<dbReference type="InterPro" id="IPR013328">
    <property type="entry name" value="6PGD_dom2"/>
</dbReference>
<feature type="binding site" evidence="12">
    <location>
        <position position="456"/>
    </location>
    <ligand>
        <name>substrate</name>
        <note>ligand shared between dimeric partners</note>
    </ligand>
</feature>
<evidence type="ECO:0000256" key="8">
    <source>
        <dbReference type="ARBA" id="ARBA00023126"/>
    </source>
</evidence>
<dbReference type="InterPro" id="IPR008927">
    <property type="entry name" value="6-PGluconate_DH-like_C_sf"/>
</dbReference>
<feature type="binding site" description="in other chain" evidence="12">
    <location>
        <position position="271"/>
    </location>
    <ligand>
        <name>substrate</name>
        <note>ligand shared between dimeric partners</note>
    </ligand>
</feature>
<comment type="caution">
    <text evidence="16">The sequence shown here is derived from an EMBL/GenBank/DDBJ whole genome shotgun (WGS) entry which is preliminary data.</text>
</comment>
<feature type="binding site" description="in other chain" evidence="12">
    <location>
        <position position="298"/>
    </location>
    <ligand>
        <name>substrate</name>
        <note>ligand shared between dimeric partners</note>
    </ligand>
</feature>
<comment type="pathway">
    <text evidence="2 10 14">Carbohydrate degradation; pentose phosphate pathway; D-ribulose 5-phosphate from D-glucose 6-phosphate (oxidative stage): step 3/3.</text>
</comment>
<dbReference type="InterPro" id="IPR006184">
    <property type="entry name" value="6PGdom_BS"/>
</dbReference>
<dbReference type="InterPro" id="IPR006114">
    <property type="entry name" value="6PGDH_C"/>
</dbReference>
<feature type="domain" description="6-phosphogluconate dehydrogenase C-terminal" evidence="15">
    <location>
        <begin position="189"/>
        <end position="480"/>
    </location>
</feature>
<keyword evidence="6 10" id="KW-0560">Oxidoreductase</keyword>
<feature type="binding site" evidence="13">
    <location>
        <begin position="19"/>
        <end position="24"/>
    </location>
    <ligand>
        <name>NADP(+)</name>
        <dbReference type="ChEBI" id="CHEBI:58349"/>
    </ligand>
</feature>
<dbReference type="InterPro" id="IPR036291">
    <property type="entry name" value="NAD(P)-bd_dom_sf"/>
</dbReference>
<feature type="binding site" evidence="13">
    <location>
        <begin position="84"/>
        <end position="86"/>
    </location>
    <ligand>
        <name>NADP(+)</name>
        <dbReference type="ChEBI" id="CHEBI:58349"/>
    </ligand>
</feature>
<evidence type="ECO:0000313" key="17">
    <source>
        <dbReference type="Proteomes" id="UP000248326"/>
    </source>
</evidence>
<dbReference type="SUPFAM" id="SSF51735">
    <property type="entry name" value="NAD(P)-binding Rossmann-fold domains"/>
    <property type="match status" value="1"/>
</dbReference>
<dbReference type="NCBIfam" id="TIGR00873">
    <property type="entry name" value="gnd"/>
    <property type="match status" value="1"/>
</dbReference>
<feature type="binding site" evidence="12">
    <location>
        <position position="462"/>
    </location>
    <ligand>
        <name>substrate</name>
        <note>ligand shared between dimeric partners</note>
    </ligand>
</feature>
<comment type="function">
    <text evidence="1 10">Catalyzes the oxidative decarboxylation of 6-phosphogluconate to ribulose 5-phosphate and CO(2), with concomitant reduction of NADP to NADPH.</text>
</comment>
<dbReference type="OrthoDB" id="9804542at2"/>
<evidence type="ECO:0000313" key="16">
    <source>
        <dbReference type="EMBL" id="PYE49015.1"/>
    </source>
</evidence>
<dbReference type="Gene3D" id="3.40.50.720">
    <property type="entry name" value="NAD(P)-binding Rossmann-like Domain"/>
    <property type="match status" value="1"/>
</dbReference>
<dbReference type="Gene3D" id="1.10.1040.10">
    <property type="entry name" value="N-(1-d-carboxylethyl)-l-norvaline Dehydrogenase, domain 2"/>
    <property type="match status" value="1"/>
</dbReference>
<feature type="binding site" description="in other chain" evidence="12">
    <location>
        <begin position="138"/>
        <end position="140"/>
    </location>
    <ligand>
        <name>substrate</name>
        <note>ligand shared between dimeric partners</note>
    </ligand>
</feature>
<evidence type="ECO:0000256" key="11">
    <source>
        <dbReference type="PIRSR" id="PIRSR000109-1"/>
    </source>
</evidence>
<sequence length="493" mass="52903">MTDTTASVPTATADIGLVGLAVMGENLVLNLESRGFTVAVHNRTVARIDDFLAGRAQGRRILGGRSAEEFVALLKKPRAIMIMVRAGSAVDDTIELFTPYLEPGDILIDGGNSHYLDTERRASRLADRGLLFVGTGVSGGEEGALNGPSVMPGGHEAAWPHVGPMLQAIAARTPDGTPCCDWVGAGGAGHFVKMVHNGIEYADMQMIGEAYHLMRDVLGLSAPEMSDVFARWNTGRLGSYLIEITANILAKTDDVTGLPLVDLILDTAGQKGTGKWTSEAALTLGVPAATIAEAVFARAISALKDERVAASRVLEGPATSFEGDKDAFLADLELALYASKICSYAQGFALMGGAAREYGWRLDFGRIAHLWREGCIIRAVFLDDIHEAYMEEPRLPSLLLAPFFQRATSEASAAWRRVVSRAVLSGVPVPAFSSALSYFDAYRSAKLPANLLQAQRDYFGAHQYERTDAPRGQFFHTDWTGEGGVTASSTYNV</sequence>
<dbReference type="FunFam" id="1.20.5.320:FF:000002">
    <property type="entry name" value="6-phosphogluconate dehydrogenase, decarboxylating"/>
    <property type="match status" value="1"/>
</dbReference>
<dbReference type="FunFam" id="3.40.50.720:FF:000007">
    <property type="entry name" value="6-phosphogluconate dehydrogenase, decarboxylating"/>
    <property type="match status" value="1"/>
</dbReference>
<dbReference type="EC" id="1.1.1.44" evidence="10 14"/>
<feature type="binding site" description="in other chain" evidence="12">
    <location>
        <position position="112"/>
    </location>
    <ligand>
        <name>substrate</name>
        <note>ligand shared between dimeric partners</note>
    </ligand>
</feature>
<accession>A0A318S1X0</accession>
<feature type="active site" description="Proton donor" evidence="11">
    <location>
        <position position="200"/>
    </location>
</feature>
<dbReference type="InterPro" id="IPR006115">
    <property type="entry name" value="6PGDH_NADP-bd"/>
</dbReference>
<dbReference type="GO" id="GO:0004616">
    <property type="term" value="F:phosphogluconate dehydrogenase (decarboxylating) activity"/>
    <property type="evidence" value="ECO:0007669"/>
    <property type="project" value="UniProtKB-EC"/>
</dbReference>
<comment type="catalytic activity">
    <reaction evidence="9 10 14">
        <text>6-phospho-D-gluconate + NADP(+) = D-ribulose 5-phosphate + CO2 + NADPH</text>
        <dbReference type="Rhea" id="RHEA:10116"/>
        <dbReference type="ChEBI" id="CHEBI:16526"/>
        <dbReference type="ChEBI" id="CHEBI:57783"/>
        <dbReference type="ChEBI" id="CHEBI:58121"/>
        <dbReference type="ChEBI" id="CHEBI:58349"/>
        <dbReference type="ChEBI" id="CHEBI:58759"/>
        <dbReference type="EC" id="1.1.1.44"/>
    </reaction>
</comment>
<feature type="binding site" description="in other chain" evidence="12">
    <location>
        <begin position="196"/>
        <end position="197"/>
    </location>
    <ligand>
        <name>substrate</name>
        <note>ligand shared between dimeric partners</note>
    </ligand>
</feature>
<evidence type="ECO:0000256" key="4">
    <source>
        <dbReference type="ARBA" id="ARBA00011738"/>
    </source>
</evidence>
<keyword evidence="8 10" id="KW-0570">Pentose shunt</keyword>
<dbReference type="NCBIfam" id="NF006765">
    <property type="entry name" value="PRK09287.1"/>
    <property type="match status" value="1"/>
</dbReference>
<evidence type="ECO:0000256" key="2">
    <source>
        <dbReference type="ARBA" id="ARBA00004874"/>
    </source>
</evidence>
<organism evidence="16 17">
    <name type="scientific">Deinococcus yavapaiensis KR-236</name>
    <dbReference type="NCBI Taxonomy" id="694435"/>
    <lineage>
        <taxon>Bacteria</taxon>
        <taxon>Thermotogati</taxon>
        <taxon>Deinococcota</taxon>
        <taxon>Deinococci</taxon>
        <taxon>Deinococcales</taxon>
        <taxon>Deinococcaceae</taxon>
        <taxon>Deinococcus</taxon>
    </lineage>
</organism>
<evidence type="ECO:0000256" key="3">
    <source>
        <dbReference type="ARBA" id="ARBA00008419"/>
    </source>
</evidence>
<evidence type="ECO:0000256" key="6">
    <source>
        <dbReference type="ARBA" id="ARBA00023002"/>
    </source>
</evidence>
<dbReference type="InterPro" id="IPR006113">
    <property type="entry name" value="6PGDH_Gnd/GntZ"/>
</dbReference>
<dbReference type="Gene3D" id="1.20.5.320">
    <property type="entry name" value="6-Phosphogluconate Dehydrogenase, domain 3"/>
    <property type="match status" value="1"/>
</dbReference>
<feature type="active site" description="Proton acceptor" evidence="11">
    <location>
        <position position="193"/>
    </location>
</feature>
<dbReference type="PANTHER" id="PTHR11811">
    <property type="entry name" value="6-PHOSPHOGLUCONATE DEHYDROGENASE"/>
    <property type="match status" value="1"/>
</dbReference>
<evidence type="ECO:0000256" key="12">
    <source>
        <dbReference type="PIRSR" id="PIRSR000109-2"/>
    </source>
</evidence>